<keyword evidence="1" id="KW-0472">Membrane</keyword>
<dbReference type="InterPro" id="IPR003474">
    <property type="entry name" value="Glcn_transporter"/>
</dbReference>
<keyword evidence="1" id="KW-1133">Transmembrane helix</keyword>
<dbReference type="EMBL" id="CP147407">
    <property type="protein sequence ID" value="WXB96662.1"/>
    <property type="molecule type" value="Genomic_DNA"/>
</dbReference>
<dbReference type="RefSeq" id="WP_338778782.1">
    <property type="nucleotide sequence ID" value="NZ_CP147407.1"/>
</dbReference>
<gene>
    <name evidence="2" type="ORF">WCV65_19335</name>
</gene>
<evidence type="ECO:0000256" key="1">
    <source>
        <dbReference type="SAM" id="Phobius"/>
    </source>
</evidence>
<dbReference type="Proteomes" id="UP001377337">
    <property type="component" value="Chromosome"/>
</dbReference>
<keyword evidence="3" id="KW-1185">Reference proteome</keyword>
<evidence type="ECO:0000313" key="3">
    <source>
        <dbReference type="Proteomes" id="UP001377337"/>
    </source>
</evidence>
<name>A0ABZ2NGH9_9BACI</name>
<keyword evidence="1" id="KW-0812">Transmembrane</keyword>
<sequence length="56" mass="6502">MLFNKLFLVDLTFSHINGAGFWIYKEYFNLTIGRTFMVTITSFIGFAGMLIINLFI</sequence>
<accession>A0ABZ2NGH9</accession>
<dbReference type="Pfam" id="PF02447">
    <property type="entry name" value="GntP_permease"/>
    <property type="match status" value="1"/>
</dbReference>
<organism evidence="2 3">
    <name type="scientific">Metabacillus sediminis</name>
    <dbReference type="NCBI Taxonomy" id="3117746"/>
    <lineage>
        <taxon>Bacteria</taxon>
        <taxon>Bacillati</taxon>
        <taxon>Bacillota</taxon>
        <taxon>Bacilli</taxon>
        <taxon>Bacillales</taxon>
        <taxon>Bacillaceae</taxon>
        <taxon>Metabacillus</taxon>
    </lineage>
</organism>
<reference evidence="2 3" key="1">
    <citation type="submission" date="2024-02" db="EMBL/GenBank/DDBJ databases">
        <title>Seven novel Bacillus-like species.</title>
        <authorList>
            <person name="Liu G."/>
        </authorList>
    </citation>
    <scope>NUCLEOTIDE SEQUENCE [LARGE SCALE GENOMIC DNA]</scope>
    <source>
        <strain evidence="2 3">FJAT-52054</strain>
    </source>
</reference>
<proteinExistence type="predicted"/>
<protein>
    <submittedName>
        <fullName evidence="2">Uncharacterized protein</fullName>
    </submittedName>
</protein>
<feature type="transmembrane region" description="Helical" evidence="1">
    <location>
        <begin position="36"/>
        <end position="55"/>
    </location>
</feature>
<evidence type="ECO:0000313" key="2">
    <source>
        <dbReference type="EMBL" id="WXB96662.1"/>
    </source>
</evidence>